<evidence type="ECO:0000313" key="2">
    <source>
        <dbReference type="Proteomes" id="UP001243846"/>
    </source>
</evidence>
<dbReference type="NCBIfam" id="TIGR01509">
    <property type="entry name" value="HAD-SF-IA-v3"/>
    <property type="match status" value="1"/>
</dbReference>
<name>A0ABT8D685_9RHOB</name>
<keyword evidence="2" id="KW-1185">Reference proteome</keyword>
<dbReference type="InterPro" id="IPR023198">
    <property type="entry name" value="PGP-like_dom2"/>
</dbReference>
<sequence length="212" mass="22773">MSPQIRAFIWDVDGTLAETEEAHRLSFNEAFAAAGLGWDWDRAAYRRLLLTTGGKERIRAHANAVGLALADEQIRALHADKTRRYTRMVAEGRVALRPGVTEMIAKGRAAGIAQAIATTTSRPNIDALVEAAFAQPADRVFDVIAAGDEVITKKPAPDVYLLALSRLELAAADCIAFEDSRPGAASARAAGLRIVLTPRPIRKAMISARSTG</sequence>
<dbReference type="GO" id="GO:0016787">
    <property type="term" value="F:hydrolase activity"/>
    <property type="evidence" value="ECO:0007669"/>
    <property type="project" value="UniProtKB-KW"/>
</dbReference>
<evidence type="ECO:0000313" key="1">
    <source>
        <dbReference type="EMBL" id="MDN3711327.1"/>
    </source>
</evidence>
<dbReference type="InterPro" id="IPR006439">
    <property type="entry name" value="HAD-SF_hydro_IA"/>
</dbReference>
<organism evidence="1 2">
    <name type="scientific">Paracoccus cavernae</name>
    <dbReference type="NCBI Taxonomy" id="1571207"/>
    <lineage>
        <taxon>Bacteria</taxon>
        <taxon>Pseudomonadati</taxon>
        <taxon>Pseudomonadota</taxon>
        <taxon>Alphaproteobacteria</taxon>
        <taxon>Rhodobacterales</taxon>
        <taxon>Paracoccaceae</taxon>
        <taxon>Paracoccus</taxon>
    </lineage>
</organism>
<dbReference type="Gene3D" id="3.40.50.1000">
    <property type="entry name" value="HAD superfamily/HAD-like"/>
    <property type="match status" value="1"/>
</dbReference>
<dbReference type="Proteomes" id="UP001243846">
    <property type="component" value="Unassembled WGS sequence"/>
</dbReference>
<gene>
    <name evidence="1" type="ORF">QWZ10_04845</name>
</gene>
<dbReference type="PANTHER" id="PTHR42896:SF2">
    <property type="entry name" value="CBBY-LIKE PROTEIN"/>
    <property type="match status" value="1"/>
</dbReference>
<comment type="caution">
    <text evidence="1">The sequence shown here is derived from an EMBL/GenBank/DDBJ whole genome shotgun (WGS) entry which is preliminary data.</text>
</comment>
<protein>
    <submittedName>
        <fullName evidence="1">HAD-IA family hydrolase</fullName>
    </submittedName>
</protein>
<accession>A0ABT8D685</accession>
<dbReference type="SFLD" id="SFLDG01129">
    <property type="entry name" value="C1.5:_HAD__Beta-PGM__Phosphata"/>
    <property type="match status" value="1"/>
</dbReference>
<proteinExistence type="predicted"/>
<dbReference type="SUPFAM" id="SSF56784">
    <property type="entry name" value="HAD-like"/>
    <property type="match status" value="1"/>
</dbReference>
<reference evidence="2" key="1">
    <citation type="journal article" date="2019" name="Int. J. Syst. Evol. Microbiol.">
        <title>The Global Catalogue of Microorganisms (GCM) 10K type strain sequencing project: providing services to taxonomists for standard genome sequencing and annotation.</title>
        <authorList>
            <consortium name="The Broad Institute Genomics Platform"/>
            <consortium name="The Broad Institute Genome Sequencing Center for Infectious Disease"/>
            <person name="Wu L."/>
            <person name="Ma J."/>
        </authorList>
    </citation>
    <scope>NUCLEOTIDE SEQUENCE [LARGE SCALE GENOMIC DNA]</scope>
    <source>
        <strain evidence="2">CECT 8482</strain>
    </source>
</reference>
<dbReference type="EMBL" id="JAUFRC010000001">
    <property type="protein sequence ID" value="MDN3711327.1"/>
    <property type="molecule type" value="Genomic_DNA"/>
</dbReference>
<dbReference type="InterPro" id="IPR036412">
    <property type="entry name" value="HAD-like_sf"/>
</dbReference>
<dbReference type="Pfam" id="PF00702">
    <property type="entry name" value="Hydrolase"/>
    <property type="match status" value="1"/>
</dbReference>
<dbReference type="InterPro" id="IPR044999">
    <property type="entry name" value="CbbY-like"/>
</dbReference>
<dbReference type="PRINTS" id="PR00413">
    <property type="entry name" value="HADHALOGNASE"/>
</dbReference>
<dbReference type="PANTHER" id="PTHR42896">
    <property type="entry name" value="XYLULOSE-1,5-BISPHOSPHATE (XUBP) PHOSPHATASE"/>
    <property type="match status" value="1"/>
</dbReference>
<dbReference type="InterPro" id="IPR023214">
    <property type="entry name" value="HAD_sf"/>
</dbReference>
<dbReference type="Gene3D" id="1.10.150.240">
    <property type="entry name" value="Putative phosphatase, domain 2"/>
    <property type="match status" value="1"/>
</dbReference>
<keyword evidence="1" id="KW-0378">Hydrolase</keyword>
<dbReference type="SFLD" id="SFLDS00003">
    <property type="entry name" value="Haloacid_Dehalogenase"/>
    <property type="match status" value="1"/>
</dbReference>